<name>A0A2S9YGU6_9BACT</name>
<evidence type="ECO:0000313" key="3">
    <source>
        <dbReference type="Proteomes" id="UP000237968"/>
    </source>
</evidence>
<keyword evidence="3" id="KW-1185">Reference proteome</keyword>
<gene>
    <name evidence="2" type="ORF">ENSA5_09590</name>
</gene>
<dbReference type="AlphaFoldDB" id="A0A2S9YGU6"/>
<dbReference type="Proteomes" id="UP000237968">
    <property type="component" value="Unassembled WGS sequence"/>
</dbReference>
<sequence length="62" mass="6348">MKRINDHIASRRTRTPGAKLEQDQLGSAVGGGCCVQGCSGCDLPGIGDLPKFPPGGALPVFP</sequence>
<protein>
    <submittedName>
        <fullName evidence="2">Uncharacterized protein</fullName>
    </submittedName>
</protein>
<accession>A0A2S9YGU6</accession>
<comment type="caution">
    <text evidence="2">The sequence shown here is derived from an EMBL/GenBank/DDBJ whole genome shotgun (WGS) entry which is preliminary data.</text>
</comment>
<evidence type="ECO:0000256" key="1">
    <source>
        <dbReference type="SAM" id="MobiDB-lite"/>
    </source>
</evidence>
<proteinExistence type="predicted"/>
<dbReference type="EMBL" id="PVNK01000049">
    <property type="protein sequence ID" value="PRQ04236.1"/>
    <property type="molecule type" value="Genomic_DNA"/>
</dbReference>
<evidence type="ECO:0000313" key="2">
    <source>
        <dbReference type="EMBL" id="PRQ04236.1"/>
    </source>
</evidence>
<feature type="region of interest" description="Disordered" evidence="1">
    <location>
        <begin position="1"/>
        <end position="21"/>
    </location>
</feature>
<organism evidence="2 3">
    <name type="scientific">Enhygromyxa salina</name>
    <dbReference type="NCBI Taxonomy" id="215803"/>
    <lineage>
        <taxon>Bacteria</taxon>
        <taxon>Pseudomonadati</taxon>
        <taxon>Myxococcota</taxon>
        <taxon>Polyangia</taxon>
        <taxon>Nannocystales</taxon>
        <taxon>Nannocystaceae</taxon>
        <taxon>Enhygromyxa</taxon>
    </lineage>
</organism>
<reference evidence="2 3" key="1">
    <citation type="submission" date="2018-03" db="EMBL/GenBank/DDBJ databases">
        <title>Draft Genome Sequences of the Obligatory Marine Myxobacteria Enhygromyxa salina SWB005.</title>
        <authorList>
            <person name="Poehlein A."/>
            <person name="Moghaddam J.A."/>
            <person name="Harms H."/>
            <person name="Alanjari M."/>
            <person name="Koenig G.M."/>
            <person name="Daniel R."/>
            <person name="Schaeberle T.F."/>
        </authorList>
    </citation>
    <scope>NUCLEOTIDE SEQUENCE [LARGE SCALE GENOMIC DNA]</scope>
    <source>
        <strain evidence="2 3">SWB005</strain>
    </source>
</reference>
<dbReference type="RefSeq" id="WP_106390392.1">
    <property type="nucleotide sequence ID" value="NZ_PVNK01000049.1"/>
</dbReference>